<keyword evidence="3" id="KW-0240">DNA-directed RNA polymerase</keyword>
<keyword evidence="5" id="KW-0539">Nucleus</keyword>
<dbReference type="GO" id="GO:0005730">
    <property type="term" value="C:nucleolus"/>
    <property type="evidence" value="ECO:0007669"/>
    <property type="project" value="UniProtKB-SubCell"/>
</dbReference>
<accession>A0A7S3FTU5</accession>
<dbReference type="GO" id="GO:0000428">
    <property type="term" value="C:DNA-directed RNA polymerase complex"/>
    <property type="evidence" value="ECO:0007669"/>
    <property type="project" value="UniProtKB-KW"/>
</dbReference>
<gene>
    <name evidence="6" type="ORF">SRAS04492_LOCUS2447</name>
</gene>
<dbReference type="PANTHER" id="PTHR14440">
    <property type="entry name" value="DNA-DIRECTED RNA POLYMERASE I SUBUNIT RPA49"/>
    <property type="match status" value="1"/>
</dbReference>
<dbReference type="GO" id="GO:0003677">
    <property type="term" value="F:DNA binding"/>
    <property type="evidence" value="ECO:0007669"/>
    <property type="project" value="InterPro"/>
</dbReference>
<evidence type="ECO:0000313" key="6">
    <source>
        <dbReference type="EMBL" id="CAE0230653.1"/>
    </source>
</evidence>
<evidence type="ECO:0000256" key="4">
    <source>
        <dbReference type="ARBA" id="ARBA00023163"/>
    </source>
</evidence>
<sequence length="353" mass="40694">MNESKHGNKVFLVPAQAPFHFKQEIEGFNETYGVTEDNEAIKNMTYMQKKALLVQNFGVLKAQRATASLITNKVEDEGVTNREGRGARDENIHSKALEMEKYLKDDKRNGENSVAQKRKQLYSLQGLLPENILTLIPYKQTFLALQANDQEQLEKLLNPFTRKSMQAAYQGFSQIEQKRDKKQIMKSHVYLDALITLHRLPQQIHKPIEILSEQIFKELNVDALRAILEKFTEVQEMRDGDIGKKRMREEKPEELSDIKFVKTKELQKVLIINIIGVAVNLARNNRLWASSIAKTLKKDVGDLKNFVKELGYTMEVQKNLKSNEQDLIIYLRNPARNKEEKLVSKPKELTADA</sequence>
<comment type="similarity">
    <text evidence="2">Belongs to the eukaryotic RPA49/POLR1E RNA polymerase subunit family.</text>
</comment>
<evidence type="ECO:0000256" key="2">
    <source>
        <dbReference type="ARBA" id="ARBA00009430"/>
    </source>
</evidence>
<keyword evidence="4" id="KW-0804">Transcription</keyword>
<dbReference type="Pfam" id="PF06870">
    <property type="entry name" value="RNA_pol_I_A49"/>
    <property type="match status" value="1"/>
</dbReference>
<protein>
    <submittedName>
        <fullName evidence="6">Uncharacterized protein</fullName>
    </submittedName>
</protein>
<evidence type="ECO:0000256" key="5">
    <source>
        <dbReference type="ARBA" id="ARBA00023242"/>
    </source>
</evidence>
<evidence type="ECO:0000256" key="1">
    <source>
        <dbReference type="ARBA" id="ARBA00004604"/>
    </source>
</evidence>
<proteinExistence type="inferred from homology"/>
<evidence type="ECO:0000256" key="3">
    <source>
        <dbReference type="ARBA" id="ARBA00022478"/>
    </source>
</evidence>
<name>A0A7S3FTU5_9SPIT</name>
<comment type="subcellular location">
    <subcellularLocation>
        <location evidence="1">Nucleus</location>
        <location evidence="1">Nucleolus</location>
    </subcellularLocation>
</comment>
<organism evidence="6">
    <name type="scientific">Strombidium rassoulzadegani</name>
    <dbReference type="NCBI Taxonomy" id="1082188"/>
    <lineage>
        <taxon>Eukaryota</taxon>
        <taxon>Sar</taxon>
        <taxon>Alveolata</taxon>
        <taxon>Ciliophora</taxon>
        <taxon>Intramacronucleata</taxon>
        <taxon>Spirotrichea</taxon>
        <taxon>Oligotrichia</taxon>
        <taxon>Strombidiidae</taxon>
        <taxon>Strombidium</taxon>
    </lineage>
</organism>
<dbReference type="AlphaFoldDB" id="A0A7S3FTU5"/>
<dbReference type="InterPro" id="IPR009668">
    <property type="entry name" value="RNA_pol-assoc_fac_A49-like"/>
</dbReference>
<dbReference type="GO" id="GO:0006351">
    <property type="term" value="P:DNA-templated transcription"/>
    <property type="evidence" value="ECO:0007669"/>
    <property type="project" value="InterPro"/>
</dbReference>
<reference evidence="6" key="1">
    <citation type="submission" date="2021-01" db="EMBL/GenBank/DDBJ databases">
        <authorList>
            <person name="Corre E."/>
            <person name="Pelletier E."/>
            <person name="Niang G."/>
            <person name="Scheremetjew M."/>
            <person name="Finn R."/>
            <person name="Kale V."/>
            <person name="Holt S."/>
            <person name="Cochrane G."/>
            <person name="Meng A."/>
            <person name="Brown T."/>
            <person name="Cohen L."/>
        </authorList>
    </citation>
    <scope>NUCLEOTIDE SEQUENCE</scope>
    <source>
        <strain evidence="6">Ras09</strain>
    </source>
</reference>
<dbReference type="EMBL" id="HBIA01004655">
    <property type="protein sequence ID" value="CAE0230653.1"/>
    <property type="molecule type" value="Transcribed_RNA"/>
</dbReference>